<comment type="similarity">
    <text evidence="1">Belongs to the arrestin family.</text>
</comment>
<accession>A0A922SEL1</accession>
<evidence type="ECO:0000256" key="2">
    <source>
        <dbReference type="ARBA" id="ARBA00022606"/>
    </source>
</evidence>
<dbReference type="SUPFAM" id="SSF81296">
    <property type="entry name" value="E set domains"/>
    <property type="match status" value="1"/>
</dbReference>
<dbReference type="GO" id="GO:0015031">
    <property type="term" value="P:protein transport"/>
    <property type="evidence" value="ECO:0007669"/>
    <property type="project" value="TreeGrafter"/>
</dbReference>
<protein>
    <recommendedName>
        <fullName evidence="3">Arrestin C-terminal-like domain-containing protein</fullName>
    </recommendedName>
</protein>
<dbReference type="InterPro" id="IPR014752">
    <property type="entry name" value="Arrestin-like_C"/>
</dbReference>
<dbReference type="GO" id="GO:0005737">
    <property type="term" value="C:cytoplasm"/>
    <property type="evidence" value="ECO:0007669"/>
    <property type="project" value="TreeGrafter"/>
</dbReference>
<comment type="caution">
    <text evidence="4">The sequence shown here is derived from an EMBL/GenBank/DDBJ whole genome shotgun (WGS) entry which is preliminary data.</text>
</comment>
<keyword evidence="2" id="KW-0716">Sensory transduction</keyword>
<evidence type="ECO:0000256" key="1">
    <source>
        <dbReference type="ARBA" id="ARBA00005298"/>
    </source>
</evidence>
<dbReference type="InterPro" id="IPR011022">
    <property type="entry name" value="Arrestin_C-like"/>
</dbReference>
<evidence type="ECO:0000313" key="4">
    <source>
        <dbReference type="EMBL" id="KAH9635417.1"/>
    </source>
</evidence>
<organism evidence="4 5">
    <name type="scientific">Spodoptera exigua</name>
    <name type="common">Beet armyworm</name>
    <name type="synonym">Noctua fulgens</name>
    <dbReference type="NCBI Taxonomy" id="7107"/>
    <lineage>
        <taxon>Eukaryota</taxon>
        <taxon>Metazoa</taxon>
        <taxon>Ecdysozoa</taxon>
        <taxon>Arthropoda</taxon>
        <taxon>Hexapoda</taxon>
        <taxon>Insecta</taxon>
        <taxon>Pterygota</taxon>
        <taxon>Neoptera</taxon>
        <taxon>Endopterygota</taxon>
        <taxon>Lepidoptera</taxon>
        <taxon>Glossata</taxon>
        <taxon>Ditrysia</taxon>
        <taxon>Noctuoidea</taxon>
        <taxon>Noctuidae</taxon>
        <taxon>Amphipyrinae</taxon>
        <taxon>Spodoptera</taxon>
    </lineage>
</organism>
<evidence type="ECO:0000259" key="3">
    <source>
        <dbReference type="SMART" id="SM01017"/>
    </source>
</evidence>
<name>A0A922SEL1_SPOEX</name>
<dbReference type="SMART" id="SM01017">
    <property type="entry name" value="Arrestin_C"/>
    <property type="match status" value="1"/>
</dbReference>
<evidence type="ECO:0000313" key="5">
    <source>
        <dbReference type="Proteomes" id="UP000814243"/>
    </source>
</evidence>
<dbReference type="EMBL" id="JACEFF010000557">
    <property type="protein sequence ID" value="KAH9635417.1"/>
    <property type="molecule type" value="Genomic_DNA"/>
</dbReference>
<proteinExistence type="inferred from homology"/>
<sequence>MSVICSINLNKPPEAIYLPGETISGIIKYTLREPMETEKIIISLKGMGYLKLIYRSNTNNNSRNKIYVTDEVYVDNDAIIHEGNWTVPPGDYEARFSFQLPQNIPPSLTYSGFRRPYTVYSYIKYYVRIKFQRSGLFSSSIHFRKKIIVASSVTPRLPMEPYVYTKSHNLFNLFSSKTRTVHLKGNILTSVIPNGGKIQIQCDIHNDTNLDLDRVEVNLTQVYKFKILNYREIPFYDDVPPCYNKTQVIERGAKHKVIFEFNVPFGCVSLENSNLLSREYIVTIMAKLPMPHRNVKLLIPVQIGDNLVIHHQEVGEAPPTYWEAMGEGEKDDDDEHEKE</sequence>
<feature type="domain" description="Arrestin C-terminal-like" evidence="3">
    <location>
        <begin position="177"/>
        <end position="308"/>
    </location>
</feature>
<dbReference type="AlphaFoldDB" id="A0A922SEL1"/>
<dbReference type="PANTHER" id="PTHR11188">
    <property type="entry name" value="ARRESTIN DOMAIN CONTAINING PROTEIN"/>
    <property type="match status" value="1"/>
</dbReference>
<dbReference type="Pfam" id="PF00339">
    <property type="entry name" value="Arrestin_N"/>
    <property type="match status" value="1"/>
</dbReference>
<dbReference type="Proteomes" id="UP000814243">
    <property type="component" value="Unassembled WGS sequence"/>
</dbReference>
<dbReference type="PANTHER" id="PTHR11188:SF17">
    <property type="entry name" value="FI21816P1"/>
    <property type="match status" value="1"/>
</dbReference>
<dbReference type="Pfam" id="PF02752">
    <property type="entry name" value="Arrestin_C"/>
    <property type="match status" value="1"/>
</dbReference>
<reference evidence="4" key="1">
    <citation type="journal article" date="2021" name="G3 (Bethesda)">
        <title>Genome and transcriptome analysis of the beet armyworm Spodoptera exigua reveals targets for pest control. .</title>
        <authorList>
            <person name="Simon S."/>
            <person name="Breeschoten T."/>
            <person name="Jansen H.J."/>
            <person name="Dirks R.P."/>
            <person name="Schranz M.E."/>
            <person name="Ros V.I.D."/>
        </authorList>
    </citation>
    <scope>NUCLEOTIDE SEQUENCE</scope>
    <source>
        <strain evidence="4">TB_SE_WUR_2020</strain>
    </source>
</reference>
<dbReference type="Gene3D" id="2.60.40.640">
    <property type="match status" value="2"/>
</dbReference>
<dbReference type="InterPro" id="IPR050357">
    <property type="entry name" value="Arrestin_domain-protein"/>
</dbReference>
<dbReference type="InterPro" id="IPR011021">
    <property type="entry name" value="Arrestin-like_N"/>
</dbReference>
<dbReference type="InterPro" id="IPR014756">
    <property type="entry name" value="Ig_E-set"/>
</dbReference>
<gene>
    <name evidence="4" type="ORF">HF086_006657</name>
</gene>